<dbReference type="PANTHER" id="PTHR34297">
    <property type="entry name" value="HYPOTHETICAL CYTOSOLIC PROTEIN-RELATED"/>
    <property type="match status" value="1"/>
</dbReference>
<dbReference type="PANTHER" id="PTHR34297:SF2">
    <property type="entry name" value="ASP23_GLS24 FAMILY ENVELOPE STRESS RESPONSE PROTEIN"/>
    <property type="match status" value="1"/>
</dbReference>
<comment type="similarity">
    <text evidence="1">Belongs to the asp23 family.</text>
</comment>
<dbReference type="Pfam" id="PF03780">
    <property type="entry name" value="Asp23"/>
    <property type="match status" value="1"/>
</dbReference>
<protein>
    <submittedName>
        <fullName evidence="2">Asp23/Gls24 family envelope stress response protein</fullName>
    </submittedName>
</protein>
<dbReference type="RefSeq" id="WP_275117716.1">
    <property type="nucleotide sequence ID" value="NZ_JAOTPO010000003.1"/>
</dbReference>
<gene>
    <name evidence="2" type="ORF">N7Z68_06855</name>
</gene>
<dbReference type="EMBL" id="JAOTPO010000003">
    <property type="protein sequence ID" value="MDE5413100.1"/>
    <property type="molecule type" value="Genomic_DNA"/>
</dbReference>
<name>A0ABT5VCT8_9BACI</name>
<reference evidence="2" key="1">
    <citation type="submission" date="2024-05" db="EMBL/GenBank/DDBJ databases">
        <title>Alkalihalobacillus sp. strain MEB203 novel alkaliphilic bacterium from Lonar Lake, India.</title>
        <authorList>
            <person name="Joshi A."/>
            <person name="Thite S."/>
            <person name="Mengade P."/>
        </authorList>
    </citation>
    <scope>NUCLEOTIDE SEQUENCE</scope>
    <source>
        <strain evidence="2">MEB 203</strain>
    </source>
</reference>
<organism evidence="2 3">
    <name type="scientific">Alkalihalobacterium chitinilyticum</name>
    <dbReference type="NCBI Taxonomy" id="2980103"/>
    <lineage>
        <taxon>Bacteria</taxon>
        <taxon>Bacillati</taxon>
        <taxon>Bacillota</taxon>
        <taxon>Bacilli</taxon>
        <taxon>Bacillales</taxon>
        <taxon>Bacillaceae</taxon>
        <taxon>Alkalihalobacterium</taxon>
    </lineage>
</organism>
<evidence type="ECO:0000313" key="2">
    <source>
        <dbReference type="EMBL" id="MDE5413100.1"/>
    </source>
</evidence>
<evidence type="ECO:0000256" key="1">
    <source>
        <dbReference type="ARBA" id="ARBA00005721"/>
    </source>
</evidence>
<accession>A0ABT5VCT8</accession>
<comment type="caution">
    <text evidence="2">The sequence shown here is derived from an EMBL/GenBank/DDBJ whole genome shotgun (WGS) entry which is preliminary data.</text>
</comment>
<dbReference type="Proteomes" id="UP001148125">
    <property type="component" value="Unassembled WGS sequence"/>
</dbReference>
<dbReference type="InterPro" id="IPR005531">
    <property type="entry name" value="Asp23"/>
</dbReference>
<evidence type="ECO:0000313" key="3">
    <source>
        <dbReference type="Proteomes" id="UP001148125"/>
    </source>
</evidence>
<proteinExistence type="inferred from homology"/>
<keyword evidence="3" id="KW-1185">Reference proteome</keyword>
<sequence>MPIQLLEDGQLHIKEKVIIDLIYFSLENHYPYIKPYNEWKKRVRNSLNRNEKYGIAVVVEENSLKLDVSLSVLYGSDFRELTKTIQKVIKHEIEYCTGFIVERVSIKIEDIHFDD</sequence>